<keyword evidence="1" id="KW-0812">Transmembrane</keyword>
<evidence type="ECO:0000313" key="2">
    <source>
        <dbReference type="EMBL" id="STL42425.1"/>
    </source>
</evidence>
<evidence type="ECO:0000313" key="3">
    <source>
        <dbReference type="Proteomes" id="UP000254052"/>
    </source>
</evidence>
<gene>
    <name evidence="2" type="primary">ybbW_2</name>
    <name evidence="2" type="ORF">NCTC9962_02787</name>
</gene>
<keyword evidence="1" id="KW-0472">Membrane</keyword>
<evidence type="ECO:0000256" key="1">
    <source>
        <dbReference type="SAM" id="Phobius"/>
    </source>
</evidence>
<feature type="transmembrane region" description="Helical" evidence="1">
    <location>
        <begin position="6"/>
        <end position="25"/>
    </location>
</feature>
<protein>
    <submittedName>
        <fullName evidence="2">Permease, cytosine/purine, uracil, thiamine, allantoin family</fullName>
    </submittedName>
</protein>
<dbReference type="EMBL" id="UGED01000007">
    <property type="protein sequence ID" value="STL42425.1"/>
    <property type="molecule type" value="Genomic_DNA"/>
</dbReference>
<sequence length="38" mass="4110">MVGGFFILGLSTFSIMLAIILSAFFHCRGNGIKRCCGQ</sequence>
<reference evidence="2 3" key="1">
    <citation type="submission" date="2018-06" db="EMBL/GenBank/DDBJ databases">
        <authorList>
            <consortium name="Pathogen Informatics"/>
            <person name="Doyle S."/>
        </authorList>
    </citation>
    <scope>NUCLEOTIDE SEQUENCE [LARGE SCALE GENOMIC DNA]</scope>
    <source>
        <strain evidence="2 3">NCTC9962</strain>
    </source>
</reference>
<accession>A0A377AZI3</accession>
<dbReference type="AlphaFoldDB" id="A0A377AZI3"/>
<keyword evidence="1" id="KW-1133">Transmembrane helix</keyword>
<name>A0A377AZI3_ECOLX</name>
<proteinExistence type="predicted"/>
<organism evidence="2 3">
    <name type="scientific">Escherichia coli</name>
    <dbReference type="NCBI Taxonomy" id="562"/>
    <lineage>
        <taxon>Bacteria</taxon>
        <taxon>Pseudomonadati</taxon>
        <taxon>Pseudomonadota</taxon>
        <taxon>Gammaproteobacteria</taxon>
        <taxon>Enterobacterales</taxon>
        <taxon>Enterobacteriaceae</taxon>
        <taxon>Escherichia</taxon>
    </lineage>
</organism>
<dbReference type="Proteomes" id="UP000254052">
    <property type="component" value="Unassembled WGS sequence"/>
</dbReference>